<dbReference type="PATRIC" id="fig|1178515.4.peg.1516"/>
<proteinExistence type="predicted"/>
<gene>
    <name evidence="2" type="ORF">SY83_07645</name>
</gene>
<sequence>MRMSRVVKLGMIGLGEVAQIIHLPILQGMADRYEITAICDVSAGLLSAIGDRYNVSRRYLNPSELIADEQVEAVFVLNSDEYHTECIVEAARQGKHVFVEKPMSLTIADAQKVIEAKNENGVKVMVGYMRRYAPAFQMAMEEVHRMGRINFVRVRDIIGPNAYFIGQTTPVYRFNDIPEEMGKEKSERGNQLLQEAIGDLAADYGSTYRLLCGLSSHDLSAMRDLIGMPNRVLAASRWNQGMFLSAVLEYDGFHVHFETGLDNQGRFDAGIEVFGDTKTVRVEYDTPYIRHLPVKLILQETEGDMYKETVLRPTYTDPYTVELNHFWEALVRGAEIRTTPEDSLDDLKLFHMLIEAMNHSHLEKTQPVAR</sequence>
<dbReference type="SUPFAM" id="SSF51735">
    <property type="entry name" value="NAD(P)-binding Rossmann-fold domains"/>
    <property type="match status" value="1"/>
</dbReference>
<dbReference type="STRING" id="1178515.SY83_07645"/>
<dbReference type="Gene3D" id="3.30.360.10">
    <property type="entry name" value="Dihydrodipicolinate Reductase, domain 2"/>
    <property type="match status" value="1"/>
</dbReference>
<dbReference type="PANTHER" id="PTHR42840:SF7">
    <property type="entry name" value="BINDING ROSSMANN FOLD OXIDOREDUCTASE, PUTATIVE (AFU_ORTHOLOGUE AFUA_4G10190)-RELATED"/>
    <property type="match status" value="1"/>
</dbReference>
<feature type="domain" description="Gfo/Idh/MocA-like oxidoreductase N-terminal" evidence="1">
    <location>
        <begin position="8"/>
        <end position="128"/>
    </location>
</feature>
<dbReference type="InterPro" id="IPR036291">
    <property type="entry name" value="NAD(P)-bd_dom_sf"/>
</dbReference>
<dbReference type="SUPFAM" id="SSF55347">
    <property type="entry name" value="Glyceraldehyde-3-phosphate dehydrogenase-like, C-terminal domain"/>
    <property type="match status" value="1"/>
</dbReference>
<dbReference type="GO" id="GO:0005737">
    <property type="term" value="C:cytoplasm"/>
    <property type="evidence" value="ECO:0007669"/>
    <property type="project" value="TreeGrafter"/>
</dbReference>
<evidence type="ECO:0000313" key="2">
    <source>
        <dbReference type="EMBL" id="ANE46163.1"/>
    </source>
</evidence>
<dbReference type="Pfam" id="PF01408">
    <property type="entry name" value="GFO_IDH_MocA"/>
    <property type="match status" value="1"/>
</dbReference>
<dbReference type="EMBL" id="CP011388">
    <property type="protein sequence ID" value="ANE46163.1"/>
    <property type="molecule type" value="Genomic_DNA"/>
</dbReference>
<name>A0A172THA6_9BACL</name>
<dbReference type="KEGG" id="pswu:SY83_07645"/>
<organism evidence="2 3">
    <name type="scientific">Paenibacillus swuensis</name>
    <dbReference type="NCBI Taxonomy" id="1178515"/>
    <lineage>
        <taxon>Bacteria</taxon>
        <taxon>Bacillati</taxon>
        <taxon>Bacillota</taxon>
        <taxon>Bacilli</taxon>
        <taxon>Bacillales</taxon>
        <taxon>Paenibacillaceae</taxon>
        <taxon>Paenibacillus</taxon>
    </lineage>
</organism>
<accession>A0A172THA6</accession>
<dbReference type="GO" id="GO:0006740">
    <property type="term" value="P:NADPH regeneration"/>
    <property type="evidence" value="ECO:0007669"/>
    <property type="project" value="TreeGrafter"/>
</dbReference>
<dbReference type="GO" id="GO:0000166">
    <property type="term" value="F:nucleotide binding"/>
    <property type="evidence" value="ECO:0007669"/>
    <property type="project" value="InterPro"/>
</dbReference>
<keyword evidence="3" id="KW-1185">Reference proteome</keyword>
<dbReference type="InterPro" id="IPR000683">
    <property type="entry name" value="Gfo/Idh/MocA-like_OxRdtase_N"/>
</dbReference>
<dbReference type="AlphaFoldDB" id="A0A172THA6"/>
<evidence type="ECO:0000313" key="3">
    <source>
        <dbReference type="Proteomes" id="UP000076927"/>
    </source>
</evidence>
<dbReference type="Gene3D" id="3.40.50.720">
    <property type="entry name" value="NAD(P)-binding Rossmann-like Domain"/>
    <property type="match status" value="1"/>
</dbReference>
<dbReference type="GO" id="GO:0016491">
    <property type="term" value="F:oxidoreductase activity"/>
    <property type="evidence" value="ECO:0007669"/>
    <property type="project" value="TreeGrafter"/>
</dbReference>
<dbReference type="Proteomes" id="UP000076927">
    <property type="component" value="Chromosome"/>
</dbReference>
<protein>
    <submittedName>
        <fullName evidence="2">Oxidoreductase</fullName>
    </submittedName>
</protein>
<dbReference type="PANTHER" id="PTHR42840">
    <property type="entry name" value="NAD(P)-BINDING ROSSMANN-FOLD SUPERFAMILY PROTEIN-RELATED"/>
    <property type="match status" value="1"/>
</dbReference>
<reference evidence="2 3" key="1">
    <citation type="submission" date="2015-01" db="EMBL/GenBank/DDBJ databases">
        <title>Paenibacillus swuensis/DY6/whole genome sequencing.</title>
        <authorList>
            <person name="Kim M.K."/>
            <person name="Srinivasan S."/>
            <person name="Lee J.-J."/>
        </authorList>
    </citation>
    <scope>NUCLEOTIDE SEQUENCE [LARGE SCALE GENOMIC DNA]</scope>
    <source>
        <strain evidence="2 3">DY6</strain>
    </source>
</reference>
<evidence type="ECO:0000259" key="1">
    <source>
        <dbReference type="Pfam" id="PF01408"/>
    </source>
</evidence>